<accession>A0AAX6GZN6</accession>
<keyword evidence="3" id="KW-0328">Glycosyltransferase</keyword>
<evidence type="ECO:0000256" key="1">
    <source>
        <dbReference type="ARBA" id="ARBA00009995"/>
    </source>
</evidence>
<sequence length="492" mass="53305">MAASEGSSMATPKPLNVFFIPWFATGHLIPMVDVARLFASRGVDSTVLVTPANAALVRRTVDGSSLSGHPIRTLLYPFPSAKAGLPPGVENLASLPSKDTYKIDAATPYARPALENLLRVHRPDAVVADVHFGWTALVARDLGIPKLIFHALGLLSVCAMGSISKFKPHLNVRDDTETFLIPGLPHSIRVARPELPEFFLRDVKELSTFVQEKREAEASAMGVIVNSFSGIENAYADHLYKTSRLRSWFVGPVSLAANSSKQEQAVRGGSEDSDARPIAAWLDTKPAGSVVYVCFGSWCHFSDEQTREMSSGLENCGHPYLWIVREDSDLDTEPSEKGMVVKGWAPQVAILGHPAVGAFVTHCGWNSLLEGLSAGLPMVTWPLSTEQFINEKLVVDVLRVGVKNWDGFRTTVEEDKVTVKAEDIAAAVGKVMGGAGEEAERMMRRAKEYGETARAAVDVGGSSYNGLSSLIEEIKAYKDANYSVAANPHKSE</sequence>
<dbReference type="CDD" id="cd03784">
    <property type="entry name" value="GT1_Gtf-like"/>
    <property type="match status" value="1"/>
</dbReference>
<dbReference type="GO" id="GO:0035251">
    <property type="term" value="F:UDP-glucosyltransferase activity"/>
    <property type="evidence" value="ECO:0007669"/>
    <property type="project" value="TreeGrafter"/>
</dbReference>
<dbReference type="PANTHER" id="PTHR48047">
    <property type="entry name" value="GLYCOSYLTRANSFERASE"/>
    <property type="match status" value="1"/>
</dbReference>
<dbReference type="InterPro" id="IPR002213">
    <property type="entry name" value="UDP_glucos_trans"/>
</dbReference>
<dbReference type="AlphaFoldDB" id="A0AAX6GZN6"/>
<evidence type="ECO:0000256" key="4">
    <source>
        <dbReference type="RuleBase" id="RU362057"/>
    </source>
</evidence>
<dbReference type="PROSITE" id="PS00375">
    <property type="entry name" value="UDPGT"/>
    <property type="match status" value="1"/>
</dbReference>
<evidence type="ECO:0000313" key="6">
    <source>
        <dbReference type="Proteomes" id="UP001140949"/>
    </source>
</evidence>
<dbReference type="FunFam" id="3.40.50.2000:FF:000063">
    <property type="entry name" value="Glycosyltransferase"/>
    <property type="match status" value="1"/>
</dbReference>
<dbReference type="InterPro" id="IPR035595">
    <property type="entry name" value="UDP_glycos_trans_CS"/>
</dbReference>
<comment type="caution">
    <text evidence="5">The sequence shown here is derived from an EMBL/GenBank/DDBJ whole genome shotgun (WGS) entry which is preliminary data.</text>
</comment>
<name>A0AAX6GZN6_IRIPA</name>
<dbReference type="SUPFAM" id="SSF53756">
    <property type="entry name" value="UDP-Glycosyltransferase/glycogen phosphorylase"/>
    <property type="match status" value="1"/>
</dbReference>
<keyword evidence="2 3" id="KW-0808">Transferase</keyword>
<gene>
    <name evidence="5" type="ORF">M6B38_338890</name>
</gene>
<dbReference type="EMBL" id="JANAVB010014797">
    <property type="protein sequence ID" value="KAJ6833801.1"/>
    <property type="molecule type" value="Genomic_DNA"/>
</dbReference>
<evidence type="ECO:0000256" key="3">
    <source>
        <dbReference type="RuleBase" id="RU003718"/>
    </source>
</evidence>
<dbReference type="Pfam" id="PF00201">
    <property type="entry name" value="UDPGT"/>
    <property type="match status" value="1"/>
</dbReference>
<evidence type="ECO:0000313" key="5">
    <source>
        <dbReference type="EMBL" id="KAJ6833801.1"/>
    </source>
</evidence>
<keyword evidence="6" id="KW-1185">Reference proteome</keyword>
<dbReference type="Gene3D" id="3.40.50.2000">
    <property type="entry name" value="Glycogen Phosphorylase B"/>
    <property type="match status" value="2"/>
</dbReference>
<organism evidence="5 6">
    <name type="scientific">Iris pallida</name>
    <name type="common">Sweet iris</name>
    <dbReference type="NCBI Taxonomy" id="29817"/>
    <lineage>
        <taxon>Eukaryota</taxon>
        <taxon>Viridiplantae</taxon>
        <taxon>Streptophyta</taxon>
        <taxon>Embryophyta</taxon>
        <taxon>Tracheophyta</taxon>
        <taxon>Spermatophyta</taxon>
        <taxon>Magnoliopsida</taxon>
        <taxon>Liliopsida</taxon>
        <taxon>Asparagales</taxon>
        <taxon>Iridaceae</taxon>
        <taxon>Iridoideae</taxon>
        <taxon>Irideae</taxon>
        <taxon>Iris</taxon>
    </lineage>
</organism>
<comment type="similarity">
    <text evidence="1 3">Belongs to the UDP-glycosyltransferase family.</text>
</comment>
<reference evidence="5" key="1">
    <citation type="journal article" date="2023" name="GigaByte">
        <title>Genome assembly of the bearded iris, Iris pallida Lam.</title>
        <authorList>
            <person name="Bruccoleri R.E."/>
            <person name="Oakeley E.J."/>
            <person name="Faust A.M.E."/>
            <person name="Altorfer M."/>
            <person name="Dessus-Babus S."/>
            <person name="Burckhardt D."/>
            <person name="Oertli M."/>
            <person name="Naumann U."/>
            <person name="Petersen F."/>
            <person name="Wong J."/>
        </authorList>
    </citation>
    <scope>NUCLEOTIDE SEQUENCE</scope>
    <source>
        <strain evidence="5">GSM-AAB239-AS_SAM_17_03QT</strain>
    </source>
</reference>
<dbReference type="EC" id="2.4.1.-" evidence="4"/>
<dbReference type="PANTHER" id="PTHR48047:SF19">
    <property type="entry name" value="GLYCOSYLTRANSFERASE"/>
    <property type="match status" value="1"/>
</dbReference>
<reference evidence="5" key="2">
    <citation type="submission" date="2023-04" db="EMBL/GenBank/DDBJ databases">
        <authorList>
            <person name="Bruccoleri R.E."/>
            <person name="Oakeley E.J."/>
            <person name="Faust A.-M."/>
            <person name="Dessus-Babus S."/>
            <person name="Altorfer M."/>
            <person name="Burckhardt D."/>
            <person name="Oertli M."/>
            <person name="Naumann U."/>
            <person name="Petersen F."/>
            <person name="Wong J."/>
        </authorList>
    </citation>
    <scope>NUCLEOTIDE SEQUENCE</scope>
    <source>
        <strain evidence="5">GSM-AAB239-AS_SAM_17_03QT</strain>
        <tissue evidence="5">Leaf</tissue>
    </source>
</reference>
<evidence type="ECO:0000256" key="2">
    <source>
        <dbReference type="ARBA" id="ARBA00022679"/>
    </source>
</evidence>
<proteinExistence type="inferred from homology"/>
<dbReference type="Proteomes" id="UP001140949">
    <property type="component" value="Unassembled WGS sequence"/>
</dbReference>
<protein>
    <recommendedName>
        <fullName evidence="4">Glycosyltransferase</fullName>
        <ecNumber evidence="4">2.4.1.-</ecNumber>
    </recommendedName>
</protein>